<feature type="chain" id="PRO_5046851192" description="DUF4864 domain-containing protein" evidence="1">
    <location>
        <begin position="26"/>
        <end position="143"/>
    </location>
</feature>
<dbReference type="EMBL" id="BSYI01000032">
    <property type="protein sequence ID" value="GMG84224.1"/>
    <property type="molecule type" value="Genomic_DNA"/>
</dbReference>
<dbReference type="Pfam" id="PF16156">
    <property type="entry name" value="DUF4864"/>
    <property type="match status" value="1"/>
</dbReference>
<gene>
    <name evidence="2" type="ORF">LNKW23_34390</name>
</gene>
<protein>
    <recommendedName>
        <fullName evidence="4">DUF4864 domain-containing protein</fullName>
    </recommendedName>
</protein>
<comment type="caution">
    <text evidence="2">The sequence shown here is derived from an EMBL/GenBank/DDBJ whole genome shotgun (WGS) entry which is preliminary data.</text>
</comment>
<sequence length="143" mass="15407">MTRLIRALGLALALALPLAPGASRAQDADPNAAIERVIADQLAAFARDDFAAAFAHAAPGIQARFGSPAGFGRMVRQGYPMIYRPARVEWRALETTAGGAQVKTVLFEDAKGRLFEVDYLMGRTDGAWRIRGVQLRRLPGLAS</sequence>
<evidence type="ECO:0000313" key="2">
    <source>
        <dbReference type="EMBL" id="GMG84224.1"/>
    </source>
</evidence>
<name>A0ABQ6LRP5_9RHOB</name>
<dbReference type="InterPro" id="IPR032710">
    <property type="entry name" value="NTF2-like_dom_sf"/>
</dbReference>
<organism evidence="2 3">
    <name type="scientific">Paralimibaculum aggregatum</name>
    <dbReference type="NCBI Taxonomy" id="3036245"/>
    <lineage>
        <taxon>Bacteria</taxon>
        <taxon>Pseudomonadati</taxon>
        <taxon>Pseudomonadota</taxon>
        <taxon>Alphaproteobacteria</taxon>
        <taxon>Rhodobacterales</taxon>
        <taxon>Paracoccaceae</taxon>
        <taxon>Paralimibaculum</taxon>
    </lineage>
</organism>
<dbReference type="SUPFAM" id="SSF54427">
    <property type="entry name" value="NTF2-like"/>
    <property type="match status" value="1"/>
</dbReference>
<proteinExistence type="predicted"/>
<evidence type="ECO:0000256" key="1">
    <source>
        <dbReference type="SAM" id="SignalP"/>
    </source>
</evidence>
<evidence type="ECO:0000313" key="3">
    <source>
        <dbReference type="Proteomes" id="UP001239909"/>
    </source>
</evidence>
<evidence type="ECO:0008006" key="4">
    <source>
        <dbReference type="Google" id="ProtNLM"/>
    </source>
</evidence>
<dbReference type="Proteomes" id="UP001239909">
    <property type="component" value="Unassembled WGS sequence"/>
</dbReference>
<keyword evidence="3" id="KW-1185">Reference proteome</keyword>
<dbReference type="RefSeq" id="WP_285673212.1">
    <property type="nucleotide sequence ID" value="NZ_BSYI01000032.1"/>
</dbReference>
<feature type="signal peptide" evidence="1">
    <location>
        <begin position="1"/>
        <end position="25"/>
    </location>
</feature>
<accession>A0ABQ6LRP5</accession>
<keyword evidence="1" id="KW-0732">Signal</keyword>
<reference evidence="2 3" key="1">
    <citation type="submission" date="2023-04" db="EMBL/GenBank/DDBJ databases">
        <title>Marinoamorphus aggregata gen. nov., sp. Nov., isolate from tissue of brittle star Ophioplocus japonicus.</title>
        <authorList>
            <person name="Kawano K."/>
            <person name="Sawayama S."/>
            <person name="Nakagawa S."/>
        </authorList>
    </citation>
    <scope>NUCLEOTIDE SEQUENCE [LARGE SCALE GENOMIC DNA]</scope>
    <source>
        <strain evidence="2 3">NKW23</strain>
    </source>
</reference>
<dbReference type="InterPro" id="IPR032347">
    <property type="entry name" value="DUF4864"/>
</dbReference>